<dbReference type="AlphaFoldDB" id="A0A346Y290"/>
<dbReference type="PANTHER" id="PTHR36151:SF3">
    <property type="entry name" value="ER-BOUND OXYGENASE MPAB_MPAB'_RUBBER OXYGENASE CATALYTIC DOMAIN-CONTAINING PROTEIN"/>
    <property type="match status" value="1"/>
</dbReference>
<dbReference type="PANTHER" id="PTHR36151">
    <property type="entry name" value="BLR2777 PROTEIN"/>
    <property type="match status" value="1"/>
</dbReference>
<evidence type="ECO:0000256" key="1">
    <source>
        <dbReference type="ARBA" id="ARBA00004141"/>
    </source>
</evidence>
<dbReference type="InterPro" id="IPR018713">
    <property type="entry name" value="MPAB/Lcp_cat_dom"/>
</dbReference>
<organism evidence="6 7">
    <name type="scientific">Euzebya pacifica</name>
    <dbReference type="NCBI Taxonomy" id="1608957"/>
    <lineage>
        <taxon>Bacteria</taxon>
        <taxon>Bacillati</taxon>
        <taxon>Actinomycetota</taxon>
        <taxon>Nitriliruptoria</taxon>
        <taxon>Euzebyales</taxon>
    </lineage>
</organism>
<name>A0A346Y290_9ACTN</name>
<dbReference type="InterPro" id="IPR005829">
    <property type="entry name" value="Sugar_transporter_CS"/>
</dbReference>
<evidence type="ECO:0000256" key="2">
    <source>
        <dbReference type="ARBA" id="ARBA00022692"/>
    </source>
</evidence>
<reference evidence="6 7" key="1">
    <citation type="submission" date="2018-09" db="EMBL/GenBank/DDBJ databases">
        <title>Complete genome sequence of Euzebya sp. DY32-46 isolated from seawater of Pacific Ocean.</title>
        <authorList>
            <person name="Xu L."/>
            <person name="Wu Y.-H."/>
            <person name="Xu X.-W."/>
        </authorList>
    </citation>
    <scope>NUCLEOTIDE SEQUENCE [LARGE SCALE GENOMIC DNA]</scope>
    <source>
        <strain evidence="6 7">DY32-46</strain>
    </source>
</reference>
<keyword evidence="4" id="KW-0472">Membrane</keyword>
<dbReference type="PROSITE" id="PS00217">
    <property type="entry name" value="SUGAR_TRANSPORT_2"/>
    <property type="match status" value="1"/>
</dbReference>
<proteinExistence type="predicted"/>
<keyword evidence="2" id="KW-0812">Transmembrane</keyword>
<feature type="domain" description="ER-bound oxygenase mpaB/mpaB'/Rubber oxygenase catalytic" evidence="5">
    <location>
        <begin position="55"/>
        <end position="306"/>
    </location>
</feature>
<accession>A0A346Y290</accession>
<dbReference type="GO" id="GO:0016491">
    <property type="term" value="F:oxidoreductase activity"/>
    <property type="evidence" value="ECO:0007669"/>
    <property type="project" value="InterPro"/>
</dbReference>
<protein>
    <recommendedName>
        <fullName evidence="5">ER-bound oxygenase mpaB/mpaB'/Rubber oxygenase catalytic domain-containing protein</fullName>
    </recommendedName>
</protein>
<dbReference type="Proteomes" id="UP000264006">
    <property type="component" value="Chromosome"/>
</dbReference>
<dbReference type="Pfam" id="PF09995">
    <property type="entry name" value="MPAB_Lcp_cat"/>
    <property type="match status" value="1"/>
</dbReference>
<evidence type="ECO:0000313" key="7">
    <source>
        <dbReference type="Proteomes" id="UP000264006"/>
    </source>
</evidence>
<dbReference type="GO" id="GO:0022857">
    <property type="term" value="F:transmembrane transporter activity"/>
    <property type="evidence" value="ECO:0007669"/>
    <property type="project" value="InterPro"/>
</dbReference>
<dbReference type="EMBL" id="CP031165">
    <property type="protein sequence ID" value="AXV08587.1"/>
    <property type="molecule type" value="Genomic_DNA"/>
</dbReference>
<dbReference type="RefSeq" id="WP_164710777.1">
    <property type="nucleotide sequence ID" value="NZ_CP031165.1"/>
</dbReference>
<dbReference type="KEGG" id="euz:DVS28_a3915"/>
<sequence>MSVLSRAAARLPQVPVPLLSPLARGWLRRSFGEPPLDSSAPQGDRGLLGPDSVSWRLYADAASIVGGIRSLLVQLTHPLAMAGVAEHSRYHEDPLGRLRDTSAYVAVTTFGATGEALRMIAAVRGAHRRVVGTAPDGRPYDASDPELLTWVSVAGTASWLRSDADFASNPLSPADRDRFVAEQGRIAALLDPRVDPTVLRAHGDPARALADGSVSLPLVEEGWLPTTEEELSDRMAWFAPRLAVGPQGRDTLQFLLWPPVDPVLRLGYLPTLAGAIGSLDPGTRRLLGLPLGSATSTVMRLQAEMALIALRSTLAGPSPNAQTATRRATPAAA</sequence>
<keyword evidence="7" id="KW-1185">Reference proteome</keyword>
<evidence type="ECO:0000256" key="3">
    <source>
        <dbReference type="ARBA" id="ARBA00022989"/>
    </source>
</evidence>
<evidence type="ECO:0000313" key="6">
    <source>
        <dbReference type="EMBL" id="AXV08587.1"/>
    </source>
</evidence>
<dbReference type="GO" id="GO:0016020">
    <property type="term" value="C:membrane"/>
    <property type="evidence" value="ECO:0007669"/>
    <property type="project" value="UniProtKB-SubCell"/>
</dbReference>
<comment type="subcellular location">
    <subcellularLocation>
        <location evidence="1">Membrane</location>
        <topology evidence="1">Multi-pass membrane protein</topology>
    </subcellularLocation>
</comment>
<evidence type="ECO:0000256" key="4">
    <source>
        <dbReference type="ARBA" id="ARBA00023136"/>
    </source>
</evidence>
<keyword evidence="3" id="KW-1133">Transmembrane helix</keyword>
<evidence type="ECO:0000259" key="5">
    <source>
        <dbReference type="Pfam" id="PF09995"/>
    </source>
</evidence>
<gene>
    <name evidence="6" type="ORF">DVS28_a3915</name>
</gene>